<feature type="transmembrane region" description="Helical" evidence="6">
    <location>
        <begin position="94"/>
        <end position="117"/>
    </location>
</feature>
<feature type="transmembrane region" description="Helical" evidence="6">
    <location>
        <begin position="160"/>
        <end position="178"/>
    </location>
</feature>
<sequence>MDKKNINRMVLLMFLCIIVYNFAHPATPGLIELRNWKKSISGEFLAVMSTAMFISSPYLGALADNIGMKKIFIFMPLMYGTAQLFFGFVNYLPIIFLARAFSGFASGGTYAVAFGYVSRLSSKETKSKNIAKVSSAAVIGGAIGQKIGGMVARIDTRYPFALQFICGTTVSILILFILKEIVTKHDETEPKEKKNLNPFATFKYIFELDNYSKFFCFIIFLSSVGIYSYASALNYFLKFYIKVNSDTIGTFVMFSSLSAFFGTSVLLVRLIAKYKEITIHKTMIFLGIILMSVILYRLNLGAVSYVLMAVYTMTYEIVRSLGNSIIAHRYKEEQGKILGVASAVGFLGNAVGSLLSGHLLNAGSHLPFIVNVCIMSVVFLLLLLNLSKRL</sequence>
<name>A0A510J9F9_9FUSO</name>
<dbReference type="KEGG" id="lgo:JCM16774_0870"/>
<gene>
    <name evidence="8" type="ORF">JCM16774_0870</name>
</gene>
<feature type="transmembrane region" description="Helical" evidence="6">
    <location>
        <begin position="279"/>
        <end position="296"/>
    </location>
</feature>
<evidence type="ECO:0000313" key="8">
    <source>
        <dbReference type="EMBL" id="BBM35940.1"/>
    </source>
</evidence>
<dbReference type="PROSITE" id="PS50850">
    <property type="entry name" value="MFS"/>
    <property type="match status" value="1"/>
</dbReference>
<dbReference type="Gene3D" id="1.20.1250.20">
    <property type="entry name" value="MFS general substrate transporter like domains"/>
    <property type="match status" value="1"/>
</dbReference>
<dbReference type="GO" id="GO:0016020">
    <property type="term" value="C:membrane"/>
    <property type="evidence" value="ECO:0007669"/>
    <property type="project" value="UniProtKB-SubCell"/>
</dbReference>
<dbReference type="OrthoDB" id="85643at2"/>
<evidence type="ECO:0000256" key="1">
    <source>
        <dbReference type="ARBA" id="ARBA00004141"/>
    </source>
</evidence>
<protein>
    <submittedName>
        <fullName evidence="8">Major facilitator superfamily protein</fullName>
    </submittedName>
</protein>
<keyword evidence="5 6" id="KW-0472">Membrane</keyword>
<organism evidence="8 9">
    <name type="scientific">Pseudoleptotrichia goodfellowii</name>
    <dbReference type="NCBI Taxonomy" id="157692"/>
    <lineage>
        <taxon>Bacteria</taxon>
        <taxon>Fusobacteriati</taxon>
        <taxon>Fusobacteriota</taxon>
        <taxon>Fusobacteriia</taxon>
        <taxon>Fusobacteriales</taxon>
        <taxon>Leptotrichiaceae</taxon>
        <taxon>Pseudoleptotrichia</taxon>
    </lineage>
</organism>
<dbReference type="GO" id="GO:0022857">
    <property type="term" value="F:transmembrane transporter activity"/>
    <property type="evidence" value="ECO:0007669"/>
    <property type="project" value="InterPro"/>
</dbReference>
<dbReference type="PANTHER" id="PTHR23504">
    <property type="entry name" value="MAJOR FACILITATOR SUPERFAMILY DOMAIN-CONTAINING PROTEIN 10"/>
    <property type="match status" value="1"/>
</dbReference>
<dbReference type="InterPro" id="IPR036259">
    <property type="entry name" value="MFS_trans_sf"/>
</dbReference>
<feature type="transmembrane region" description="Helical" evidence="6">
    <location>
        <begin position="71"/>
        <end position="88"/>
    </location>
</feature>
<evidence type="ECO:0000256" key="2">
    <source>
        <dbReference type="ARBA" id="ARBA00022448"/>
    </source>
</evidence>
<keyword evidence="2" id="KW-0813">Transport</keyword>
<dbReference type="SUPFAM" id="SSF103473">
    <property type="entry name" value="MFS general substrate transporter"/>
    <property type="match status" value="1"/>
</dbReference>
<dbReference type="PANTHER" id="PTHR23504:SF15">
    <property type="entry name" value="MAJOR FACILITATOR SUPERFAMILY (MFS) PROFILE DOMAIN-CONTAINING PROTEIN"/>
    <property type="match status" value="1"/>
</dbReference>
<feature type="transmembrane region" description="Helical" evidence="6">
    <location>
        <begin position="248"/>
        <end position="272"/>
    </location>
</feature>
<comment type="subcellular location">
    <subcellularLocation>
        <location evidence="1">Membrane</location>
        <topology evidence="1">Multi-pass membrane protein</topology>
    </subcellularLocation>
</comment>
<proteinExistence type="predicted"/>
<accession>A0A510J9F9</accession>
<dbReference type="Pfam" id="PF07690">
    <property type="entry name" value="MFS_1"/>
    <property type="match status" value="1"/>
</dbReference>
<dbReference type="InterPro" id="IPR020846">
    <property type="entry name" value="MFS_dom"/>
</dbReference>
<evidence type="ECO:0000313" key="9">
    <source>
        <dbReference type="Proteomes" id="UP000321606"/>
    </source>
</evidence>
<dbReference type="Proteomes" id="UP000321606">
    <property type="component" value="Chromosome"/>
</dbReference>
<feature type="transmembrane region" description="Helical" evidence="6">
    <location>
        <begin position="41"/>
        <end position="59"/>
    </location>
</feature>
<dbReference type="EMBL" id="AP019822">
    <property type="protein sequence ID" value="BBM35940.1"/>
    <property type="molecule type" value="Genomic_DNA"/>
</dbReference>
<dbReference type="AlphaFoldDB" id="A0A510J9F9"/>
<feature type="domain" description="Major facilitator superfamily (MFS) profile" evidence="7">
    <location>
        <begin position="1"/>
        <end position="388"/>
    </location>
</feature>
<evidence type="ECO:0000256" key="5">
    <source>
        <dbReference type="ARBA" id="ARBA00023136"/>
    </source>
</evidence>
<evidence type="ECO:0000256" key="6">
    <source>
        <dbReference type="SAM" id="Phobius"/>
    </source>
</evidence>
<feature type="transmembrane region" description="Helical" evidence="6">
    <location>
        <begin position="302"/>
        <end position="318"/>
    </location>
</feature>
<evidence type="ECO:0000256" key="3">
    <source>
        <dbReference type="ARBA" id="ARBA00022692"/>
    </source>
</evidence>
<evidence type="ECO:0000256" key="4">
    <source>
        <dbReference type="ARBA" id="ARBA00022989"/>
    </source>
</evidence>
<reference evidence="8 9" key="1">
    <citation type="submission" date="2019-07" db="EMBL/GenBank/DDBJ databases">
        <title>Complete Genome Sequence of Leptotrichia goodfellowii Strain JCM 16774.</title>
        <authorList>
            <person name="Watanabe S."/>
            <person name="Cui L."/>
        </authorList>
    </citation>
    <scope>NUCLEOTIDE SEQUENCE [LARGE SCALE GENOMIC DNA]</scope>
    <source>
        <strain evidence="8 9">JCM16774</strain>
    </source>
</reference>
<keyword evidence="4 6" id="KW-1133">Transmembrane helix</keyword>
<feature type="transmembrane region" description="Helical" evidence="6">
    <location>
        <begin position="366"/>
        <end position="386"/>
    </location>
</feature>
<feature type="transmembrane region" description="Helical" evidence="6">
    <location>
        <begin position="129"/>
        <end position="148"/>
    </location>
</feature>
<feature type="transmembrane region" description="Helical" evidence="6">
    <location>
        <begin position="214"/>
        <end position="236"/>
    </location>
</feature>
<feature type="transmembrane region" description="Helical" evidence="6">
    <location>
        <begin position="338"/>
        <end position="360"/>
    </location>
</feature>
<keyword evidence="3 6" id="KW-0812">Transmembrane</keyword>
<evidence type="ECO:0000259" key="7">
    <source>
        <dbReference type="PROSITE" id="PS50850"/>
    </source>
</evidence>
<dbReference type="STRING" id="714315.GCA_000516535_00862"/>
<dbReference type="InterPro" id="IPR011701">
    <property type="entry name" value="MFS"/>
</dbReference>